<dbReference type="Proteomes" id="UP000595897">
    <property type="component" value="Chromosome"/>
</dbReference>
<feature type="transmembrane region" description="Helical" evidence="1">
    <location>
        <begin position="7"/>
        <end position="27"/>
    </location>
</feature>
<gene>
    <name evidence="2" type="ORF">bsdtb5_37280</name>
</gene>
<evidence type="ECO:0000313" key="2">
    <source>
        <dbReference type="EMBL" id="BCN32433.1"/>
    </source>
</evidence>
<dbReference type="EMBL" id="AP024169">
    <property type="protein sequence ID" value="BCN32433.1"/>
    <property type="molecule type" value="Genomic_DNA"/>
</dbReference>
<reference evidence="2 3" key="1">
    <citation type="submission" date="2020-11" db="EMBL/GenBank/DDBJ databases">
        <title>Draft genome sequencing of a Lachnospiraceae strain isolated from anoxic soil subjected to BSD treatment.</title>
        <authorList>
            <person name="Uek A."/>
            <person name="Tonouchi A."/>
        </authorList>
    </citation>
    <scope>NUCLEOTIDE SEQUENCE [LARGE SCALE GENOMIC DNA]</scope>
    <source>
        <strain evidence="2 3">TB5</strain>
    </source>
</reference>
<protein>
    <recommendedName>
        <fullName evidence="4">DUF4129 domain-containing protein</fullName>
    </recommendedName>
</protein>
<organism evidence="2 3">
    <name type="scientific">Anaeromicropila herbilytica</name>
    <dbReference type="NCBI Taxonomy" id="2785025"/>
    <lineage>
        <taxon>Bacteria</taxon>
        <taxon>Bacillati</taxon>
        <taxon>Bacillota</taxon>
        <taxon>Clostridia</taxon>
        <taxon>Lachnospirales</taxon>
        <taxon>Lachnospiraceae</taxon>
        <taxon>Anaeromicropila</taxon>
    </lineage>
</organism>
<feature type="transmembrane region" description="Helical" evidence="1">
    <location>
        <begin position="39"/>
        <end position="56"/>
    </location>
</feature>
<sequence length="419" mass="49756">MEKRESFLRLFVHILTEFIFLYMFSIIIYSNMDTLDNPFTYHAFVLIVPVLLCAFSEKKKISIVPLIVIESSSFLFVYKLVENTDEQLIFLTLTFILITCSIISRLHNSMNQLSVPRWYIGLLCITAYIVCIEENLSFASIIVYILSAIFIFNFLIYINLENSDRYFYKINKNSPNQDRSHRGANDLARRSFLKLSGCVMLLGFLPTSFRYSSRIIADAYEKLCEKITELYAKYYVHYFVPKHASTNNTEHKLEIVEKVDIPHKDSLVFERYQNIFFLFMIVIIILLFTIVYMYMSNKLKFKPMIMEDKDIISESREQIQANKRKKSFAYNKESVSVNNQRIRKLYKRIILHSIDEIEIKPAYSPEEIEQEAQIFKINEVLNIHEKYEKARYSNEECSGEEAKRLQIKYKEYQKNPYHH</sequence>
<evidence type="ECO:0000313" key="3">
    <source>
        <dbReference type="Proteomes" id="UP000595897"/>
    </source>
</evidence>
<dbReference type="KEGG" id="ahb:bsdtb5_37280"/>
<feature type="transmembrane region" description="Helical" evidence="1">
    <location>
        <begin position="87"/>
        <end position="106"/>
    </location>
</feature>
<keyword evidence="1" id="KW-0812">Transmembrane</keyword>
<feature type="transmembrane region" description="Helical" evidence="1">
    <location>
        <begin position="118"/>
        <end position="135"/>
    </location>
</feature>
<evidence type="ECO:0000256" key="1">
    <source>
        <dbReference type="SAM" id="Phobius"/>
    </source>
</evidence>
<proteinExistence type="predicted"/>
<feature type="transmembrane region" description="Helical" evidence="1">
    <location>
        <begin position="275"/>
        <end position="295"/>
    </location>
</feature>
<accession>A0A7R7IE70</accession>
<feature type="transmembrane region" description="Helical" evidence="1">
    <location>
        <begin position="63"/>
        <end position="81"/>
    </location>
</feature>
<dbReference type="AlphaFoldDB" id="A0A7R7IE70"/>
<feature type="transmembrane region" description="Helical" evidence="1">
    <location>
        <begin position="141"/>
        <end position="160"/>
    </location>
</feature>
<evidence type="ECO:0008006" key="4">
    <source>
        <dbReference type="Google" id="ProtNLM"/>
    </source>
</evidence>
<keyword evidence="3" id="KW-1185">Reference proteome</keyword>
<keyword evidence="1" id="KW-1133">Transmembrane helix</keyword>
<keyword evidence="1" id="KW-0472">Membrane</keyword>
<name>A0A7R7IE70_9FIRM</name>
<dbReference type="RefSeq" id="WP_271713481.1">
    <property type="nucleotide sequence ID" value="NZ_AP024169.1"/>
</dbReference>